<dbReference type="OrthoDB" id="636685at2759"/>
<evidence type="ECO:0000256" key="2">
    <source>
        <dbReference type="ARBA" id="ARBA00023242"/>
    </source>
</evidence>
<evidence type="ECO:0000313" key="5">
    <source>
        <dbReference type="EMBL" id="VDM96688.1"/>
    </source>
</evidence>
<evidence type="ECO:0000256" key="1">
    <source>
        <dbReference type="ARBA" id="ARBA00004123"/>
    </source>
</evidence>
<dbReference type="GO" id="GO:0046982">
    <property type="term" value="F:protein heterodimerization activity"/>
    <property type="evidence" value="ECO:0007669"/>
    <property type="project" value="InterPro"/>
</dbReference>
<dbReference type="WBParaSite" id="TCLT_0000131601-mRNA-1">
    <property type="protein sequence ID" value="TCLT_0000131601-mRNA-1"/>
    <property type="gene ID" value="TCLT_0000131601"/>
</dbReference>
<evidence type="ECO:0000259" key="4">
    <source>
        <dbReference type="Pfam" id="PF00808"/>
    </source>
</evidence>
<accession>A0A0N5CMD9</accession>
<dbReference type="InterPro" id="IPR009072">
    <property type="entry name" value="Histone-fold"/>
</dbReference>
<protein>
    <submittedName>
        <fullName evidence="7">CBFD_NFYB_HMF domain-containing protein</fullName>
    </submittedName>
</protein>
<comment type="subcellular location">
    <subcellularLocation>
        <location evidence="1">Nucleus</location>
    </subcellularLocation>
</comment>
<feature type="domain" description="Transcription factor CBF/NF-Y/archaeal histone" evidence="4">
    <location>
        <begin position="8"/>
        <end position="68"/>
    </location>
</feature>
<dbReference type="Proteomes" id="UP000276776">
    <property type="component" value="Unassembled WGS sequence"/>
</dbReference>
<keyword evidence="2" id="KW-0539">Nucleus</keyword>
<evidence type="ECO:0000256" key="3">
    <source>
        <dbReference type="SAM" id="MobiDB-lite"/>
    </source>
</evidence>
<keyword evidence="6" id="KW-1185">Reference proteome</keyword>
<feature type="region of interest" description="Disordered" evidence="3">
    <location>
        <begin position="113"/>
        <end position="149"/>
    </location>
</feature>
<dbReference type="AlphaFoldDB" id="A0A0N5CMD9"/>
<dbReference type="Gene3D" id="1.10.20.10">
    <property type="entry name" value="Histone, subunit A"/>
    <property type="match status" value="1"/>
</dbReference>
<dbReference type="STRING" id="103827.A0A0N5CMD9"/>
<dbReference type="InterPro" id="IPR050568">
    <property type="entry name" value="Transcr_DNA_Rep_Reg"/>
</dbReference>
<proteinExistence type="predicted"/>
<dbReference type="EMBL" id="UYYF01000158">
    <property type="protein sequence ID" value="VDM96688.1"/>
    <property type="molecule type" value="Genomic_DNA"/>
</dbReference>
<gene>
    <name evidence="5" type="ORF">TCLT_LOCUS1317</name>
</gene>
<organism evidence="7">
    <name type="scientific">Thelazia callipaeda</name>
    <name type="common">Oriental eyeworm</name>
    <name type="synonym">Parasitic nematode</name>
    <dbReference type="NCBI Taxonomy" id="103827"/>
    <lineage>
        <taxon>Eukaryota</taxon>
        <taxon>Metazoa</taxon>
        <taxon>Ecdysozoa</taxon>
        <taxon>Nematoda</taxon>
        <taxon>Chromadorea</taxon>
        <taxon>Rhabditida</taxon>
        <taxon>Spirurina</taxon>
        <taxon>Spiruromorpha</taxon>
        <taxon>Thelazioidea</taxon>
        <taxon>Thelaziidae</taxon>
        <taxon>Thelazia</taxon>
    </lineage>
</organism>
<dbReference type="PANTHER" id="PTHR10252">
    <property type="entry name" value="HISTONE-LIKE TRANSCRIPTION FACTOR CCAAT-RELATED"/>
    <property type="match status" value="1"/>
</dbReference>
<sequence>MVDEVRTQLPFSKIKKIIKTDPNCGSVSTEGVQLLGFATERFVNLLTKTACERTLFDKRKTLLRKDLEFIIRNCEPFNFLEDALDGWPEWDSKKRNTVSEGVKPLSPSISSKNHVIMEDDIEEVPGKLPYRPANNGDQSSASLSDSGPN</sequence>
<dbReference type="PANTHER" id="PTHR10252:SF79">
    <property type="entry name" value="DNA POLYMERASE EPSILON SUBUNIT 4"/>
    <property type="match status" value="1"/>
</dbReference>
<name>A0A0N5CMD9_THECL</name>
<dbReference type="GO" id="GO:0008622">
    <property type="term" value="C:epsilon DNA polymerase complex"/>
    <property type="evidence" value="ECO:0007669"/>
    <property type="project" value="TreeGrafter"/>
</dbReference>
<dbReference type="Pfam" id="PF00808">
    <property type="entry name" value="CBFD_NFYB_HMF"/>
    <property type="match status" value="1"/>
</dbReference>
<evidence type="ECO:0000313" key="7">
    <source>
        <dbReference type="WBParaSite" id="TCLT_0000131601-mRNA-1"/>
    </source>
</evidence>
<dbReference type="GO" id="GO:0006261">
    <property type="term" value="P:DNA-templated DNA replication"/>
    <property type="evidence" value="ECO:0007669"/>
    <property type="project" value="TreeGrafter"/>
</dbReference>
<dbReference type="CDD" id="cd22929">
    <property type="entry name" value="HFD_POLE4-like"/>
    <property type="match status" value="1"/>
</dbReference>
<reference evidence="7" key="1">
    <citation type="submission" date="2017-02" db="UniProtKB">
        <authorList>
            <consortium name="WormBaseParasite"/>
        </authorList>
    </citation>
    <scope>IDENTIFICATION</scope>
</reference>
<reference evidence="5 6" key="2">
    <citation type="submission" date="2018-11" db="EMBL/GenBank/DDBJ databases">
        <authorList>
            <consortium name="Pathogen Informatics"/>
        </authorList>
    </citation>
    <scope>NUCLEOTIDE SEQUENCE [LARGE SCALE GENOMIC DNA]</scope>
</reference>
<dbReference type="SUPFAM" id="SSF47113">
    <property type="entry name" value="Histone-fold"/>
    <property type="match status" value="1"/>
</dbReference>
<feature type="compositionally biased region" description="Polar residues" evidence="3">
    <location>
        <begin position="135"/>
        <end position="149"/>
    </location>
</feature>
<dbReference type="InterPro" id="IPR003958">
    <property type="entry name" value="CBFA_NFYB_domain"/>
</dbReference>
<evidence type="ECO:0000313" key="6">
    <source>
        <dbReference type="Proteomes" id="UP000276776"/>
    </source>
</evidence>